<evidence type="ECO:0000313" key="3">
    <source>
        <dbReference type="Proteomes" id="UP001335648"/>
    </source>
</evidence>
<dbReference type="Proteomes" id="UP001335648">
    <property type="component" value="Unassembled WGS sequence"/>
</dbReference>
<feature type="region of interest" description="Disordered" evidence="1">
    <location>
        <begin position="1"/>
        <end position="39"/>
    </location>
</feature>
<sequence length="76" mass="8035">MAVSRQRAHSVATLWGQAGGQGQPGGGWEGGPQRRRHREGWLWGGKGGLKLGRAPGTACLSTLMSRLCDNHSSVLV</sequence>
<protein>
    <submittedName>
        <fullName evidence="2">Uncharacterized protein</fullName>
    </submittedName>
</protein>
<reference evidence="2 3" key="1">
    <citation type="journal article" date="2023" name="Mol. Biol. Evol.">
        <title>Genomics of Secondarily Temperate Adaptation in the Only Non-Antarctic Icefish.</title>
        <authorList>
            <person name="Rivera-Colon A.G."/>
            <person name="Rayamajhi N."/>
            <person name="Minhas B.F."/>
            <person name="Madrigal G."/>
            <person name="Bilyk K.T."/>
            <person name="Yoon V."/>
            <person name="Hune M."/>
            <person name="Gregory S."/>
            <person name="Cheng C.H.C."/>
            <person name="Catchen J.M."/>
        </authorList>
    </citation>
    <scope>NUCLEOTIDE SEQUENCE [LARGE SCALE GENOMIC DNA]</scope>
    <source>
        <strain evidence="2">JC2023a</strain>
    </source>
</reference>
<dbReference type="AlphaFoldDB" id="A0AAN8GR80"/>
<dbReference type="EMBL" id="JAULUE010002059">
    <property type="protein sequence ID" value="KAK5886029.1"/>
    <property type="molecule type" value="Genomic_DNA"/>
</dbReference>
<accession>A0AAN8GR80</accession>
<evidence type="ECO:0000256" key="1">
    <source>
        <dbReference type="SAM" id="MobiDB-lite"/>
    </source>
</evidence>
<name>A0AAN8GR80_9TELE</name>
<gene>
    <name evidence="2" type="ORF">CesoFtcFv8_017107</name>
</gene>
<feature type="compositionally biased region" description="Gly residues" evidence="1">
    <location>
        <begin position="17"/>
        <end position="30"/>
    </location>
</feature>
<evidence type="ECO:0000313" key="2">
    <source>
        <dbReference type="EMBL" id="KAK5886029.1"/>
    </source>
</evidence>
<keyword evidence="3" id="KW-1185">Reference proteome</keyword>
<organism evidence="2 3">
    <name type="scientific">Champsocephalus esox</name>
    <name type="common">pike icefish</name>
    <dbReference type="NCBI Taxonomy" id="159716"/>
    <lineage>
        <taxon>Eukaryota</taxon>
        <taxon>Metazoa</taxon>
        <taxon>Chordata</taxon>
        <taxon>Craniata</taxon>
        <taxon>Vertebrata</taxon>
        <taxon>Euteleostomi</taxon>
        <taxon>Actinopterygii</taxon>
        <taxon>Neopterygii</taxon>
        <taxon>Teleostei</taxon>
        <taxon>Neoteleostei</taxon>
        <taxon>Acanthomorphata</taxon>
        <taxon>Eupercaria</taxon>
        <taxon>Perciformes</taxon>
        <taxon>Notothenioidei</taxon>
        <taxon>Channichthyidae</taxon>
        <taxon>Champsocephalus</taxon>
    </lineage>
</organism>
<comment type="caution">
    <text evidence="2">The sequence shown here is derived from an EMBL/GenBank/DDBJ whole genome shotgun (WGS) entry which is preliminary data.</text>
</comment>
<proteinExistence type="predicted"/>